<proteinExistence type="predicted"/>
<sequence>MVRIARHRVAFSGRSAEGPATWSQRQMWRLIQLRMPDTAFYNHSLGFELPDGLALDDVLRQIGLLVERHESLRTLFRHRDGELTQHVVGPGELDV</sequence>
<organism evidence="2 3">
    <name type="scientific">Marinitenerispora sediminis</name>
    <dbReference type="NCBI Taxonomy" id="1931232"/>
    <lineage>
        <taxon>Bacteria</taxon>
        <taxon>Bacillati</taxon>
        <taxon>Actinomycetota</taxon>
        <taxon>Actinomycetes</taxon>
        <taxon>Streptosporangiales</taxon>
        <taxon>Nocardiopsidaceae</taxon>
        <taxon>Marinitenerispora</taxon>
    </lineage>
</organism>
<dbReference type="Pfam" id="PF00668">
    <property type="entry name" value="Condensation"/>
    <property type="match status" value="1"/>
</dbReference>
<dbReference type="GO" id="GO:0003824">
    <property type="term" value="F:catalytic activity"/>
    <property type="evidence" value="ECO:0007669"/>
    <property type="project" value="InterPro"/>
</dbReference>
<name>A0A368SY06_9ACTN</name>
<reference evidence="2 3" key="1">
    <citation type="submission" date="2018-04" db="EMBL/GenBank/DDBJ databases">
        <title>Novel actinobacteria from marine sediment.</title>
        <authorList>
            <person name="Ng Z.Y."/>
            <person name="Tan G.Y.A."/>
        </authorList>
    </citation>
    <scope>NUCLEOTIDE SEQUENCE [LARGE SCALE GENOMIC DNA]</scope>
    <source>
        <strain evidence="2 3">TPS81</strain>
    </source>
</reference>
<accession>A0A368SY06</accession>
<evidence type="ECO:0000313" key="2">
    <source>
        <dbReference type="EMBL" id="RCV48226.1"/>
    </source>
</evidence>
<dbReference type="AlphaFoldDB" id="A0A368SY06"/>
<dbReference type="SUPFAM" id="SSF52777">
    <property type="entry name" value="CoA-dependent acyltransferases"/>
    <property type="match status" value="1"/>
</dbReference>
<dbReference type="RefSeq" id="WP_220270084.1">
    <property type="nucleotide sequence ID" value="NZ_QEIN01000415.1"/>
</dbReference>
<dbReference type="Proteomes" id="UP000253318">
    <property type="component" value="Unassembled WGS sequence"/>
</dbReference>
<gene>
    <name evidence="2" type="ORF">DEF24_26500</name>
</gene>
<dbReference type="InterPro" id="IPR001242">
    <property type="entry name" value="Condensation_dom"/>
</dbReference>
<keyword evidence="3" id="KW-1185">Reference proteome</keyword>
<evidence type="ECO:0000259" key="1">
    <source>
        <dbReference type="Pfam" id="PF00668"/>
    </source>
</evidence>
<evidence type="ECO:0000313" key="3">
    <source>
        <dbReference type="Proteomes" id="UP000253318"/>
    </source>
</evidence>
<dbReference type="GO" id="GO:0008610">
    <property type="term" value="P:lipid biosynthetic process"/>
    <property type="evidence" value="ECO:0007669"/>
    <property type="project" value="UniProtKB-ARBA"/>
</dbReference>
<dbReference type="EMBL" id="QEIN01000415">
    <property type="protein sequence ID" value="RCV48226.1"/>
    <property type="molecule type" value="Genomic_DNA"/>
</dbReference>
<comment type="caution">
    <text evidence="2">The sequence shown here is derived from an EMBL/GenBank/DDBJ whole genome shotgun (WGS) entry which is preliminary data.</text>
</comment>
<dbReference type="InterPro" id="IPR023213">
    <property type="entry name" value="CAT-like_dom_sf"/>
</dbReference>
<dbReference type="Gene3D" id="3.30.559.10">
    <property type="entry name" value="Chloramphenicol acetyltransferase-like domain"/>
    <property type="match status" value="1"/>
</dbReference>
<feature type="non-terminal residue" evidence="2">
    <location>
        <position position="95"/>
    </location>
</feature>
<feature type="domain" description="Condensation" evidence="1">
    <location>
        <begin position="19"/>
        <end position="87"/>
    </location>
</feature>
<protein>
    <recommendedName>
        <fullName evidence="1">Condensation domain-containing protein</fullName>
    </recommendedName>
</protein>